<evidence type="ECO:0000313" key="5">
    <source>
        <dbReference type="EMBL" id="MZR29122.1"/>
    </source>
</evidence>
<dbReference type="GO" id="GO:0003700">
    <property type="term" value="F:DNA-binding transcription factor activity"/>
    <property type="evidence" value="ECO:0007669"/>
    <property type="project" value="TreeGrafter"/>
</dbReference>
<evidence type="ECO:0000256" key="3">
    <source>
        <dbReference type="ARBA" id="ARBA00023163"/>
    </source>
</evidence>
<dbReference type="InterPro" id="IPR013096">
    <property type="entry name" value="Cupin_2"/>
</dbReference>
<evidence type="ECO:0000313" key="6">
    <source>
        <dbReference type="Proteomes" id="UP000476030"/>
    </source>
</evidence>
<dbReference type="InterPro" id="IPR001387">
    <property type="entry name" value="Cro/C1-type_HTH"/>
</dbReference>
<dbReference type="GO" id="GO:0003677">
    <property type="term" value="F:DNA binding"/>
    <property type="evidence" value="ECO:0007669"/>
    <property type="project" value="UniProtKB-KW"/>
</dbReference>
<dbReference type="SMART" id="SM00530">
    <property type="entry name" value="HTH_XRE"/>
    <property type="match status" value="1"/>
</dbReference>
<dbReference type="PANTHER" id="PTHR46797">
    <property type="entry name" value="HTH-TYPE TRANSCRIPTIONAL REGULATOR"/>
    <property type="match status" value="1"/>
</dbReference>
<dbReference type="Gene3D" id="2.60.120.10">
    <property type="entry name" value="Jelly Rolls"/>
    <property type="match status" value="1"/>
</dbReference>
<name>A0A6L8W3K4_9PROT</name>
<dbReference type="EMBL" id="WTUW01000001">
    <property type="protein sequence ID" value="MZR29122.1"/>
    <property type="molecule type" value="Genomic_DNA"/>
</dbReference>
<comment type="caution">
    <text evidence="5">The sequence shown here is derived from an EMBL/GenBank/DDBJ whole genome shotgun (WGS) entry which is preliminary data.</text>
</comment>
<proteinExistence type="predicted"/>
<dbReference type="AlphaFoldDB" id="A0A6L8W3K4"/>
<dbReference type="Pfam" id="PF01381">
    <property type="entry name" value="HTH_3"/>
    <property type="match status" value="1"/>
</dbReference>
<dbReference type="InterPro" id="IPR010982">
    <property type="entry name" value="Lambda_DNA-bd_dom_sf"/>
</dbReference>
<feature type="domain" description="HTH cro/C1-type" evidence="4">
    <location>
        <begin position="12"/>
        <end position="66"/>
    </location>
</feature>
<keyword evidence="6" id="KW-1185">Reference proteome</keyword>
<dbReference type="Pfam" id="PF07883">
    <property type="entry name" value="Cupin_2"/>
    <property type="match status" value="1"/>
</dbReference>
<dbReference type="SUPFAM" id="SSF47413">
    <property type="entry name" value="lambda repressor-like DNA-binding domains"/>
    <property type="match status" value="1"/>
</dbReference>
<protein>
    <submittedName>
        <fullName evidence="5">Helix-turn-helix domain-containing protein</fullName>
    </submittedName>
</protein>
<dbReference type="Proteomes" id="UP000476030">
    <property type="component" value="Unassembled WGS sequence"/>
</dbReference>
<dbReference type="CDD" id="cd02209">
    <property type="entry name" value="cupin_XRE_C"/>
    <property type="match status" value="1"/>
</dbReference>
<dbReference type="PANTHER" id="PTHR46797:SF23">
    <property type="entry name" value="HTH-TYPE TRANSCRIPTIONAL REGULATOR SUTR"/>
    <property type="match status" value="1"/>
</dbReference>
<evidence type="ECO:0000259" key="4">
    <source>
        <dbReference type="PROSITE" id="PS50943"/>
    </source>
</evidence>
<sequence>MQDLKDHLSITLKRLRKDRAWSLDTAAAATGVSKAMLGQIERGESSPTTAVLWKLATGFKVSVSSLMEPIPEVAMDTLIRDADALRNTPGDKGMAVAPLFPFESRFGFDYMELTFYPGYERLSEPHEPGVIEHITVISGQMEILADDTWHQLKEGQSIRFRGDSPHGYRNSGNEKAVTLSVIHYPYRT</sequence>
<dbReference type="SUPFAM" id="SSF51182">
    <property type="entry name" value="RmlC-like cupins"/>
    <property type="match status" value="1"/>
</dbReference>
<keyword evidence="1" id="KW-0805">Transcription regulation</keyword>
<accession>A0A6L8W3K4</accession>
<dbReference type="InterPro" id="IPR050807">
    <property type="entry name" value="TransReg_Diox_bact_type"/>
</dbReference>
<reference evidence="5 6" key="1">
    <citation type="submission" date="2019-12" db="EMBL/GenBank/DDBJ databases">
        <title>Snethiella sp. nov. sp. isolated from sea sand.</title>
        <authorList>
            <person name="Kim J."/>
            <person name="Jeong S.E."/>
            <person name="Jung H.S."/>
            <person name="Jeon C.O."/>
        </authorList>
    </citation>
    <scope>NUCLEOTIDE SEQUENCE [LARGE SCALE GENOMIC DNA]</scope>
    <source>
        <strain evidence="5 6">DP05</strain>
    </source>
</reference>
<gene>
    <name evidence="5" type="ORF">GQE98_00595</name>
</gene>
<keyword evidence="3" id="KW-0804">Transcription</keyword>
<dbReference type="RefSeq" id="WP_161313614.1">
    <property type="nucleotide sequence ID" value="NZ_WTUW01000001.1"/>
</dbReference>
<dbReference type="CDD" id="cd00093">
    <property type="entry name" value="HTH_XRE"/>
    <property type="match status" value="1"/>
</dbReference>
<dbReference type="InterPro" id="IPR014710">
    <property type="entry name" value="RmlC-like_jellyroll"/>
</dbReference>
<evidence type="ECO:0000256" key="2">
    <source>
        <dbReference type="ARBA" id="ARBA00023125"/>
    </source>
</evidence>
<organism evidence="5 6">
    <name type="scientific">Sneathiella litorea</name>
    <dbReference type="NCBI Taxonomy" id="2606216"/>
    <lineage>
        <taxon>Bacteria</taxon>
        <taxon>Pseudomonadati</taxon>
        <taxon>Pseudomonadota</taxon>
        <taxon>Alphaproteobacteria</taxon>
        <taxon>Sneathiellales</taxon>
        <taxon>Sneathiellaceae</taxon>
        <taxon>Sneathiella</taxon>
    </lineage>
</organism>
<keyword evidence="2" id="KW-0238">DNA-binding</keyword>
<dbReference type="GO" id="GO:0005829">
    <property type="term" value="C:cytosol"/>
    <property type="evidence" value="ECO:0007669"/>
    <property type="project" value="TreeGrafter"/>
</dbReference>
<dbReference type="Gene3D" id="1.10.260.40">
    <property type="entry name" value="lambda repressor-like DNA-binding domains"/>
    <property type="match status" value="1"/>
</dbReference>
<evidence type="ECO:0000256" key="1">
    <source>
        <dbReference type="ARBA" id="ARBA00023015"/>
    </source>
</evidence>
<dbReference type="InterPro" id="IPR011051">
    <property type="entry name" value="RmlC_Cupin_sf"/>
</dbReference>
<dbReference type="PROSITE" id="PS50943">
    <property type="entry name" value="HTH_CROC1"/>
    <property type="match status" value="1"/>
</dbReference>